<name>A0A1X2F845_9MYCO</name>
<sequence length="160" mass="17358">MTTSAKLGTQAIGAAGELFIQYQLLKRGIDSARLTTDSGIDLVMCVPGAQEAATIQVKSVLNPAPAGGTGHPTLAWIFPDACKAQWLAGVDLSRDLAWLFPIDDARRLAQQHGPDGSRTLYWYLTDVARRRVAGIEAEYDHYRLDAVITGLLNGQPRELP</sequence>
<evidence type="ECO:0000313" key="2">
    <source>
        <dbReference type="Proteomes" id="UP000193964"/>
    </source>
</evidence>
<dbReference type="AlphaFoldDB" id="A0A1X2F845"/>
<dbReference type="Proteomes" id="UP000193964">
    <property type="component" value="Unassembled WGS sequence"/>
</dbReference>
<evidence type="ECO:0000313" key="1">
    <source>
        <dbReference type="EMBL" id="ORX14586.1"/>
    </source>
</evidence>
<gene>
    <name evidence="1" type="ORF">AWC31_25730</name>
</gene>
<organism evidence="1 2">
    <name type="scientific">Mycolicibacterium wolinskyi</name>
    <dbReference type="NCBI Taxonomy" id="59750"/>
    <lineage>
        <taxon>Bacteria</taxon>
        <taxon>Bacillati</taxon>
        <taxon>Actinomycetota</taxon>
        <taxon>Actinomycetes</taxon>
        <taxon>Mycobacteriales</taxon>
        <taxon>Mycobacteriaceae</taxon>
        <taxon>Mycolicibacterium</taxon>
    </lineage>
</organism>
<dbReference type="OrthoDB" id="120785at2"/>
<proteinExistence type="predicted"/>
<protein>
    <recommendedName>
        <fullName evidence="3">DUF4365 domain-containing protein</fullName>
    </recommendedName>
</protein>
<dbReference type="RefSeq" id="WP_085145030.1">
    <property type="nucleotide sequence ID" value="NZ_JACKUA010000026.1"/>
</dbReference>
<reference evidence="1 2" key="1">
    <citation type="submission" date="2016-01" db="EMBL/GenBank/DDBJ databases">
        <title>The new phylogeny of the genus Mycobacterium.</title>
        <authorList>
            <person name="Tarcisio F."/>
            <person name="Conor M."/>
            <person name="Antonella G."/>
            <person name="Elisabetta G."/>
            <person name="Giulia F.S."/>
            <person name="Sara T."/>
            <person name="Anna F."/>
            <person name="Clotilde B."/>
            <person name="Roberto B."/>
            <person name="Veronica D.S."/>
            <person name="Fabio R."/>
            <person name="Monica P."/>
            <person name="Olivier J."/>
            <person name="Enrico T."/>
            <person name="Nicola S."/>
        </authorList>
    </citation>
    <scope>NUCLEOTIDE SEQUENCE [LARGE SCALE GENOMIC DNA]</scope>
    <source>
        <strain evidence="1 2">ATCC 700010</strain>
    </source>
</reference>
<accession>A0A1X2F845</accession>
<dbReference type="EMBL" id="LQQA01000015">
    <property type="protein sequence ID" value="ORX14586.1"/>
    <property type="molecule type" value="Genomic_DNA"/>
</dbReference>
<evidence type="ECO:0008006" key="3">
    <source>
        <dbReference type="Google" id="ProtNLM"/>
    </source>
</evidence>
<comment type="caution">
    <text evidence="1">The sequence shown here is derived from an EMBL/GenBank/DDBJ whole genome shotgun (WGS) entry which is preliminary data.</text>
</comment>